<organism evidence="1">
    <name type="scientific">Cucumis melo</name>
    <name type="common">Muskmelon</name>
    <dbReference type="NCBI Taxonomy" id="3656"/>
    <lineage>
        <taxon>Eukaryota</taxon>
        <taxon>Viridiplantae</taxon>
        <taxon>Streptophyta</taxon>
        <taxon>Embryophyta</taxon>
        <taxon>Tracheophyta</taxon>
        <taxon>Spermatophyta</taxon>
        <taxon>Magnoliopsida</taxon>
        <taxon>eudicotyledons</taxon>
        <taxon>Gunneridae</taxon>
        <taxon>Pentapetalae</taxon>
        <taxon>rosids</taxon>
        <taxon>fabids</taxon>
        <taxon>Cucurbitales</taxon>
        <taxon>Cucurbitaceae</taxon>
        <taxon>Benincaseae</taxon>
        <taxon>Cucumis</taxon>
    </lineage>
</organism>
<reference evidence="1" key="1">
    <citation type="submission" date="2023-03" db="UniProtKB">
        <authorList>
            <consortium name="EnsemblPlants"/>
        </authorList>
    </citation>
    <scope>IDENTIFICATION</scope>
</reference>
<protein>
    <submittedName>
        <fullName evidence="1">Uncharacterized protein</fullName>
    </submittedName>
</protein>
<dbReference type="EnsemblPlants" id="MELO3C030306.2.1">
    <property type="protein sequence ID" value="MELO3C030306.2.1"/>
    <property type="gene ID" value="MELO3C030306.2"/>
</dbReference>
<dbReference type="Gramene" id="MELO3C030306.2.1">
    <property type="protein sequence ID" value="MELO3C030306.2.1"/>
    <property type="gene ID" value="MELO3C030306.2"/>
</dbReference>
<proteinExistence type="predicted"/>
<evidence type="ECO:0000313" key="1">
    <source>
        <dbReference type="EnsemblPlants" id="MELO3C030306.2.1"/>
    </source>
</evidence>
<name>A0A1S3BDX7_CUCME</name>
<sequence>MFSPSFCCFHPSNTPKTSPCSWLKSTALELSHLLRRCRYFLARVARRRTNYLASADFSYDSSSYALNFDDDCRDDHQFPFRDFTARFPPPLKDRLPAATKFAGSHHEIPISPSR</sequence>
<dbReference type="PANTHER" id="PTHR33168">
    <property type="entry name" value="STRESS INDUCED PROTEIN-RELATED"/>
    <property type="match status" value="1"/>
</dbReference>
<gene>
    <name evidence="1" type="primary">103488565</name>
</gene>
<accession>A0A1S3BDX7</accession>
<dbReference type="AlphaFoldDB" id="A0A1S3BDX7"/>